<dbReference type="OrthoDB" id="10264538at2759"/>
<evidence type="ECO:0000313" key="6">
    <source>
        <dbReference type="Proteomes" id="UP000027586"/>
    </source>
</evidence>
<dbReference type="Proteomes" id="UP000027586">
    <property type="component" value="Unassembled WGS sequence"/>
</dbReference>
<evidence type="ECO:0000256" key="4">
    <source>
        <dbReference type="RuleBase" id="RU000572"/>
    </source>
</evidence>
<dbReference type="Gene3D" id="1.20.5.110">
    <property type="match status" value="1"/>
</dbReference>
<dbReference type="Pfam" id="PF01294">
    <property type="entry name" value="Ribosomal_L13e"/>
    <property type="match status" value="1"/>
</dbReference>
<dbReference type="EMBL" id="CBTN010000061">
    <property type="protein sequence ID" value="CDH58842.1"/>
    <property type="molecule type" value="Genomic_DNA"/>
</dbReference>
<dbReference type="GO" id="GO:0003723">
    <property type="term" value="F:RNA binding"/>
    <property type="evidence" value="ECO:0007669"/>
    <property type="project" value="TreeGrafter"/>
</dbReference>
<dbReference type="GO" id="GO:0003735">
    <property type="term" value="F:structural constituent of ribosome"/>
    <property type="evidence" value="ECO:0007669"/>
    <property type="project" value="InterPro"/>
</dbReference>
<proteinExistence type="inferred from homology"/>
<dbReference type="InterPro" id="IPR018256">
    <property type="entry name" value="Ribosomal_eL13_CS"/>
</dbReference>
<comment type="caution">
    <text evidence="5">The sequence shown here is derived from an EMBL/GenBank/DDBJ whole genome shotgun (WGS) entry which is preliminary data.</text>
</comment>
<dbReference type="PANTHER" id="PTHR11722">
    <property type="entry name" value="60S RIBOSOMAL PROTEIN L13"/>
    <property type="match status" value="1"/>
</dbReference>
<sequence length="271" mass="31308">MTTKWWFLSNKVSKEVVVHKDPPLSLYTGASTMVLKHNNQLPNQHFRKDWQRRVKTWFDQPGRKKSRRVARIQKAARIAPRPVDGLLRPAVRCPTQRYNMRLRVGRGFTLEEIKEAGINRKEARSIGIAVDHRRRNHSQESLELNVQRLKAYKTKLIVFPRKASSPKKGDSDAAAVASAVQLRGAILPVEQVATAPEARAISADEKKVNAYMKLRYARSAARTLGAREKRARPIRLKKRLTRRNKRLSLFSSLSFFTCIRNRAFFFVHWLC</sequence>
<dbReference type="GO" id="GO:0006412">
    <property type="term" value="P:translation"/>
    <property type="evidence" value="ECO:0007669"/>
    <property type="project" value="InterPro"/>
</dbReference>
<evidence type="ECO:0000256" key="3">
    <source>
        <dbReference type="ARBA" id="ARBA00023274"/>
    </source>
</evidence>
<keyword evidence="6" id="KW-1185">Reference proteome</keyword>
<accession>A0A068SAH7</accession>
<organism evidence="5 6">
    <name type="scientific">Lichtheimia corymbifera JMRC:FSU:9682</name>
    <dbReference type="NCBI Taxonomy" id="1263082"/>
    <lineage>
        <taxon>Eukaryota</taxon>
        <taxon>Fungi</taxon>
        <taxon>Fungi incertae sedis</taxon>
        <taxon>Mucoromycota</taxon>
        <taxon>Mucoromycotina</taxon>
        <taxon>Mucoromycetes</taxon>
        <taxon>Mucorales</taxon>
        <taxon>Lichtheimiaceae</taxon>
        <taxon>Lichtheimia</taxon>
    </lineage>
</organism>
<evidence type="ECO:0000256" key="1">
    <source>
        <dbReference type="ARBA" id="ARBA00005640"/>
    </source>
</evidence>
<dbReference type="GO" id="GO:0022625">
    <property type="term" value="C:cytosolic large ribosomal subunit"/>
    <property type="evidence" value="ECO:0007669"/>
    <property type="project" value="TreeGrafter"/>
</dbReference>
<reference evidence="5" key="1">
    <citation type="submission" date="2013-08" db="EMBL/GenBank/DDBJ databases">
        <title>Gene expansion shapes genome architecture in the human pathogen Lichtheimia corymbifera: an evolutionary genomics analysis in the ancient terrestrial Mucorales (Mucoromycotina).</title>
        <authorList>
            <person name="Schwartze V.U."/>
            <person name="Winter S."/>
            <person name="Shelest E."/>
            <person name="Marcet-Houben M."/>
            <person name="Horn F."/>
            <person name="Wehner S."/>
            <person name="Hoffmann K."/>
            <person name="Riege K."/>
            <person name="Sammeth M."/>
            <person name="Nowrousian M."/>
            <person name="Valiante V."/>
            <person name="Linde J."/>
            <person name="Jacobsen I.D."/>
            <person name="Marz M."/>
            <person name="Brakhage A.A."/>
            <person name="Gabaldon T."/>
            <person name="Bocker S."/>
            <person name="Voigt K."/>
        </authorList>
    </citation>
    <scope>NUCLEOTIDE SEQUENCE [LARGE SCALE GENOMIC DNA]</scope>
    <source>
        <strain evidence="5">FSU 9682</strain>
    </source>
</reference>
<dbReference type="PANTHER" id="PTHR11722:SF0">
    <property type="entry name" value="LARGE RIBOSOMAL SUBUNIT PROTEIN EL13"/>
    <property type="match status" value="1"/>
</dbReference>
<keyword evidence="3 4" id="KW-0687">Ribonucleoprotein</keyword>
<dbReference type="InterPro" id="IPR001380">
    <property type="entry name" value="Ribosomal_eL13"/>
</dbReference>
<dbReference type="VEuPathDB" id="FungiDB:LCOR_09689.1"/>
<dbReference type="PROSITE" id="PS01104">
    <property type="entry name" value="RIBOSOMAL_L13E"/>
    <property type="match status" value="1"/>
</dbReference>
<dbReference type="HAMAP" id="MF_00499">
    <property type="entry name" value="Ribosomal_eL13"/>
    <property type="match status" value="1"/>
</dbReference>
<evidence type="ECO:0000256" key="2">
    <source>
        <dbReference type="ARBA" id="ARBA00022980"/>
    </source>
</evidence>
<dbReference type="AlphaFoldDB" id="A0A068SAH7"/>
<protein>
    <recommendedName>
        <fullName evidence="4">60S ribosomal protein L13</fullName>
    </recommendedName>
</protein>
<keyword evidence="2 4" id="KW-0689">Ribosomal protein</keyword>
<comment type="similarity">
    <text evidence="1 4">Belongs to the eukaryotic ribosomal protein eL13 family.</text>
</comment>
<evidence type="ECO:0000313" key="5">
    <source>
        <dbReference type="EMBL" id="CDH58842.1"/>
    </source>
</evidence>
<gene>
    <name evidence="5" type="ORF">LCOR_09689.1</name>
</gene>
<name>A0A068SAH7_9FUNG</name>
<dbReference type="STRING" id="1263082.A0A068SAH7"/>